<feature type="compositionally biased region" description="Polar residues" evidence="1">
    <location>
        <begin position="15"/>
        <end position="29"/>
    </location>
</feature>
<feature type="region of interest" description="Disordered" evidence="1">
    <location>
        <begin position="1"/>
        <end position="83"/>
    </location>
</feature>
<feature type="compositionally biased region" description="Low complexity" evidence="1">
    <location>
        <begin position="35"/>
        <end position="47"/>
    </location>
</feature>
<organism evidence="2 3">
    <name type="scientific">Oidiodendron maius (strain Zn)</name>
    <dbReference type="NCBI Taxonomy" id="913774"/>
    <lineage>
        <taxon>Eukaryota</taxon>
        <taxon>Fungi</taxon>
        <taxon>Dikarya</taxon>
        <taxon>Ascomycota</taxon>
        <taxon>Pezizomycotina</taxon>
        <taxon>Leotiomycetes</taxon>
        <taxon>Leotiomycetes incertae sedis</taxon>
        <taxon>Myxotrichaceae</taxon>
        <taxon>Oidiodendron</taxon>
    </lineage>
</organism>
<reference evidence="2 3" key="1">
    <citation type="submission" date="2014-04" db="EMBL/GenBank/DDBJ databases">
        <authorList>
            <consortium name="DOE Joint Genome Institute"/>
            <person name="Kuo A."/>
            <person name="Martino E."/>
            <person name="Perotto S."/>
            <person name="Kohler A."/>
            <person name="Nagy L.G."/>
            <person name="Floudas D."/>
            <person name="Copeland A."/>
            <person name="Barry K.W."/>
            <person name="Cichocki N."/>
            <person name="Veneault-Fourrey C."/>
            <person name="LaButti K."/>
            <person name="Lindquist E.A."/>
            <person name="Lipzen A."/>
            <person name="Lundell T."/>
            <person name="Morin E."/>
            <person name="Murat C."/>
            <person name="Sun H."/>
            <person name="Tunlid A."/>
            <person name="Henrissat B."/>
            <person name="Grigoriev I.V."/>
            <person name="Hibbett D.S."/>
            <person name="Martin F."/>
            <person name="Nordberg H.P."/>
            <person name="Cantor M.N."/>
            <person name="Hua S.X."/>
        </authorList>
    </citation>
    <scope>NUCLEOTIDE SEQUENCE [LARGE SCALE GENOMIC DNA]</scope>
    <source>
        <strain evidence="2 3">Zn</strain>
    </source>
</reference>
<gene>
    <name evidence="2" type="ORF">OIDMADRAFT_56508</name>
</gene>
<dbReference type="Proteomes" id="UP000054321">
    <property type="component" value="Unassembled WGS sequence"/>
</dbReference>
<feature type="compositionally biased region" description="Polar residues" evidence="1">
    <location>
        <begin position="54"/>
        <end position="69"/>
    </location>
</feature>
<reference evidence="3" key="2">
    <citation type="submission" date="2015-01" db="EMBL/GenBank/DDBJ databases">
        <title>Evolutionary Origins and Diversification of the Mycorrhizal Mutualists.</title>
        <authorList>
            <consortium name="DOE Joint Genome Institute"/>
            <consortium name="Mycorrhizal Genomics Consortium"/>
            <person name="Kohler A."/>
            <person name="Kuo A."/>
            <person name="Nagy L.G."/>
            <person name="Floudas D."/>
            <person name="Copeland A."/>
            <person name="Barry K.W."/>
            <person name="Cichocki N."/>
            <person name="Veneault-Fourrey C."/>
            <person name="LaButti K."/>
            <person name="Lindquist E.A."/>
            <person name="Lipzen A."/>
            <person name="Lundell T."/>
            <person name="Morin E."/>
            <person name="Murat C."/>
            <person name="Riley R."/>
            <person name="Ohm R."/>
            <person name="Sun H."/>
            <person name="Tunlid A."/>
            <person name="Henrissat B."/>
            <person name="Grigoriev I.V."/>
            <person name="Hibbett D.S."/>
            <person name="Martin F."/>
        </authorList>
    </citation>
    <scope>NUCLEOTIDE SEQUENCE [LARGE SCALE GENOMIC DNA]</scope>
    <source>
        <strain evidence="3">Zn</strain>
    </source>
</reference>
<proteinExistence type="predicted"/>
<dbReference type="HOGENOM" id="CLU_1949446_0_0_1"/>
<dbReference type="InParanoid" id="A0A0C3HAI5"/>
<evidence type="ECO:0000256" key="1">
    <source>
        <dbReference type="SAM" id="MobiDB-lite"/>
    </source>
</evidence>
<dbReference type="EMBL" id="KN832879">
    <property type="protein sequence ID" value="KIM99371.1"/>
    <property type="molecule type" value="Genomic_DNA"/>
</dbReference>
<keyword evidence="3" id="KW-1185">Reference proteome</keyword>
<evidence type="ECO:0000313" key="2">
    <source>
        <dbReference type="EMBL" id="KIM99371.1"/>
    </source>
</evidence>
<sequence>MGVTNSHLPIRSRKPSQTTSILLVSSSDPPSAHYSPKTTSTSPSNTKADPLQISPLSLSNNPTSASRLPTSFPIPTGDTQTPLRIGYPYYGEVVALQTKNHRGSTRRKKRKAFSKVLGHVGFGGSLQKEQIR</sequence>
<evidence type="ECO:0000313" key="3">
    <source>
        <dbReference type="Proteomes" id="UP000054321"/>
    </source>
</evidence>
<accession>A0A0C3HAI5</accession>
<protein>
    <submittedName>
        <fullName evidence="2">Uncharacterized protein</fullName>
    </submittedName>
</protein>
<dbReference type="AlphaFoldDB" id="A0A0C3HAI5"/>
<name>A0A0C3HAI5_OIDMZ</name>